<evidence type="ECO:0000256" key="3">
    <source>
        <dbReference type="ARBA" id="ARBA00022833"/>
    </source>
</evidence>
<dbReference type="GO" id="GO:0016567">
    <property type="term" value="P:protein ubiquitination"/>
    <property type="evidence" value="ECO:0007669"/>
    <property type="project" value="InterPro"/>
</dbReference>
<sequence length="466" mass="51404">MAARREVRSTRCSGCSGEFFWPASATQSSSLFPLLCGEIFCRECLAQKARVVLSSRVVPLRCCGLVVPHDFIREVLEHEEDVYYSFLMELPTSDARVKKGGATHKNMKTTTVSPLSARARSQVIDDEALPRQREITQPVIGSSKSTPVLAPAQPPGPRYRTRSSMARFAIEQDSKRSAVATTALPSATRQPPASPDPKFCAMCGSHVHYSRFKAPCGDEFCHMCIVTEVTRFLDAKSDDVAPASCCGKALPLDLVRRVITGPLLKTYAKRMSDYVSATTSTPSTRGTKRKAAPEKKITVATRGSKGKAPAKRVKTSGNEKQENERVCVACYSSVRTPSQWRVMPCGHGYCAQCLAKMAKASLTDRNQVPISCCSKEIPMDYVERALGKNQFLQYKRYLAERDPKTSTLQSDRDYATLVQKNHGKQCPQCGIGVLKIAGCNHITCPLGHYFCWECLETKCVCWKATS</sequence>
<reference evidence="7 8" key="1">
    <citation type="submission" date="2013-11" db="EMBL/GenBank/DDBJ databases">
        <title>The Genome Sequence of Phytophthora parasitica P1976.</title>
        <authorList>
            <consortium name="The Broad Institute Genomics Platform"/>
            <person name="Russ C."/>
            <person name="Tyler B."/>
            <person name="Panabieres F."/>
            <person name="Shan W."/>
            <person name="Tripathy S."/>
            <person name="Grunwald N."/>
            <person name="Machado M."/>
            <person name="Johnson C.S."/>
            <person name="Walker B."/>
            <person name="Young S."/>
            <person name="Zeng Q."/>
            <person name="Gargeya S."/>
            <person name="Fitzgerald M."/>
            <person name="Haas B."/>
            <person name="Abouelleil A."/>
            <person name="Allen A.W."/>
            <person name="Alvarado L."/>
            <person name="Arachchi H.M."/>
            <person name="Berlin A.M."/>
            <person name="Chapman S.B."/>
            <person name="Gainer-Dewar J."/>
            <person name="Goldberg J."/>
            <person name="Griggs A."/>
            <person name="Gujja S."/>
            <person name="Hansen M."/>
            <person name="Howarth C."/>
            <person name="Imamovic A."/>
            <person name="Ireland A."/>
            <person name="Larimer J."/>
            <person name="McCowan C."/>
            <person name="Murphy C."/>
            <person name="Pearson M."/>
            <person name="Poon T.W."/>
            <person name="Priest M."/>
            <person name="Roberts A."/>
            <person name="Saif S."/>
            <person name="Shea T."/>
            <person name="Sisk P."/>
            <person name="Sykes S."/>
            <person name="Wortman J."/>
            <person name="Nusbaum C."/>
            <person name="Birren B."/>
        </authorList>
    </citation>
    <scope>NUCLEOTIDE SEQUENCE [LARGE SCALE GENOMIC DNA]</scope>
    <source>
        <strain evidence="7 8">P1976</strain>
    </source>
</reference>
<protein>
    <recommendedName>
        <fullName evidence="6">RING-type domain-containing protein</fullName>
    </recommendedName>
</protein>
<keyword evidence="3" id="KW-0862">Zinc</keyword>
<dbReference type="PROSITE" id="PS00518">
    <property type="entry name" value="ZF_RING_1"/>
    <property type="match status" value="1"/>
</dbReference>
<evidence type="ECO:0000256" key="1">
    <source>
        <dbReference type="ARBA" id="ARBA00022723"/>
    </source>
</evidence>
<dbReference type="InterPro" id="IPR013083">
    <property type="entry name" value="Znf_RING/FYVE/PHD"/>
</dbReference>
<accession>A0A081AB22</accession>
<keyword evidence="1" id="KW-0479">Metal-binding</keyword>
<evidence type="ECO:0000259" key="6">
    <source>
        <dbReference type="PROSITE" id="PS50089"/>
    </source>
</evidence>
<dbReference type="Gene3D" id="3.30.40.10">
    <property type="entry name" value="Zinc/RING finger domain, C3HC4 (zinc finger)"/>
    <property type="match status" value="1"/>
</dbReference>
<dbReference type="Gene3D" id="1.20.120.1750">
    <property type="match status" value="1"/>
</dbReference>
<keyword evidence="2 4" id="KW-0863">Zinc-finger</keyword>
<gene>
    <name evidence="7" type="ORF">F444_08475</name>
</gene>
<dbReference type="OrthoDB" id="10009520at2759"/>
<dbReference type="GO" id="GO:0004842">
    <property type="term" value="F:ubiquitin-protein transferase activity"/>
    <property type="evidence" value="ECO:0007669"/>
    <property type="project" value="InterPro"/>
</dbReference>
<name>A0A081AB22_PHYNI</name>
<evidence type="ECO:0000256" key="5">
    <source>
        <dbReference type="SAM" id="MobiDB-lite"/>
    </source>
</evidence>
<evidence type="ECO:0000313" key="7">
    <source>
        <dbReference type="EMBL" id="ETO76083.1"/>
    </source>
</evidence>
<feature type="domain" description="RING-type" evidence="6">
    <location>
        <begin position="327"/>
        <end position="372"/>
    </location>
</feature>
<feature type="compositionally biased region" description="Polar residues" evidence="5">
    <location>
        <begin position="179"/>
        <end position="191"/>
    </location>
</feature>
<organism evidence="7 8">
    <name type="scientific">Phytophthora nicotianae P1976</name>
    <dbReference type="NCBI Taxonomy" id="1317066"/>
    <lineage>
        <taxon>Eukaryota</taxon>
        <taxon>Sar</taxon>
        <taxon>Stramenopiles</taxon>
        <taxon>Oomycota</taxon>
        <taxon>Peronosporomycetes</taxon>
        <taxon>Peronosporales</taxon>
        <taxon>Peronosporaceae</taxon>
        <taxon>Phytophthora</taxon>
    </lineage>
</organism>
<comment type="caution">
    <text evidence="7">The sequence shown here is derived from an EMBL/GenBank/DDBJ whole genome shotgun (WGS) entry which is preliminary data.</text>
</comment>
<feature type="region of interest" description="Disordered" evidence="5">
    <location>
        <begin position="142"/>
        <end position="161"/>
    </location>
</feature>
<evidence type="ECO:0000256" key="4">
    <source>
        <dbReference type="PROSITE-ProRule" id="PRU00175"/>
    </source>
</evidence>
<dbReference type="CDD" id="cd20336">
    <property type="entry name" value="Rcat_RBR"/>
    <property type="match status" value="1"/>
</dbReference>
<dbReference type="Pfam" id="PF26200">
    <property type="entry name" value="Rcat_RNF216"/>
    <property type="match status" value="1"/>
</dbReference>
<dbReference type="InterPro" id="IPR001841">
    <property type="entry name" value="Znf_RING"/>
</dbReference>
<dbReference type="PROSITE" id="PS50089">
    <property type="entry name" value="ZF_RING_2"/>
    <property type="match status" value="1"/>
</dbReference>
<dbReference type="Proteomes" id="UP000028582">
    <property type="component" value="Unassembled WGS sequence"/>
</dbReference>
<dbReference type="InterPro" id="IPR017907">
    <property type="entry name" value="Znf_RING_CS"/>
</dbReference>
<proteinExistence type="predicted"/>
<evidence type="ECO:0000313" key="8">
    <source>
        <dbReference type="Proteomes" id="UP000028582"/>
    </source>
</evidence>
<evidence type="ECO:0000256" key="2">
    <source>
        <dbReference type="ARBA" id="ARBA00022771"/>
    </source>
</evidence>
<dbReference type="AlphaFoldDB" id="A0A081AB22"/>
<dbReference type="SUPFAM" id="SSF57850">
    <property type="entry name" value="RING/U-box"/>
    <property type="match status" value="2"/>
</dbReference>
<dbReference type="PANTHER" id="PTHR11685">
    <property type="entry name" value="RBR FAMILY RING FINGER AND IBR DOMAIN-CONTAINING"/>
    <property type="match status" value="1"/>
</dbReference>
<dbReference type="GO" id="GO:0008270">
    <property type="term" value="F:zinc ion binding"/>
    <property type="evidence" value="ECO:0007669"/>
    <property type="project" value="UniProtKB-KW"/>
</dbReference>
<dbReference type="EMBL" id="ANJA01001600">
    <property type="protein sequence ID" value="ETO76083.1"/>
    <property type="molecule type" value="Genomic_DNA"/>
</dbReference>
<dbReference type="InterPro" id="IPR031127">
    <property type="entry name" value="E3_UB_ligase_RBR"/>
</dbReference>
<feature type="region of interest" description="Disordered" evidence="5">
    <location>
        <begin position="176"/>
        <end position="195"/>
    </location>
</feature>